<sequence length="384" mass="43259">MIMHLFKMIIHRKKANFFLLLQLFVTFTALFLCLGLNLKKLGNYFRPLGYQYEDAWLVSLDFQQMPEEKKLTYSTLIKQKLQAFKEVELVSGAQLIPFLQWGSEEKITYNKQTSKALEFEVDEDYQKVLGIKLVEGRWFTAKDEVLNMIPVVITKDLAERDFTEGNPIGKTILIGGKSARIVGVSEALRENTGADQVPGFFVPLKTAATTYLLKSKNTDNFKLLEEQIRKSVNSVDASQILIKQNISLTLVKKYAQKTDYIQLSITLLVFAFLLINVFLGISGVFSYNLSKRKAEVGLRVTMGASPGDVLKQFLLEAMVLTTLGILPGVLIAGQLLIMQYLDLYYGTLSILGSALFLYLLMLSCAFYPSLKAARLNPSDALHEE</sequence>
<dbReference type="PANTHER" id="PTHR30572:SF4">
    <property type="entry name" value="ABC TRANSPORTER PERMEASE YTRF"/>
    <property type="match status" value="1"/>
</dbReference>
<dbReference type="GO" id="GO:0022857">
    <property type="term" value="F:transmembrane transporter activity"/>
    <property type="evidence" value="ECO:0007669"/>
    <property type="project" value="TreeGrafter"/>
</dbReference>
<evidence type="ECO:0000259" key="8">
    <source>
        <dbReference type="Pfam" id="PF02687"/>
    </source>
</evidence>
<evidence type="ECO:0000256" key="2">
    <source>
        <dbReference type="ARBA" id="ARBA00022475"/>
    </source>
</evidence>
<evidence type="ECO:0000256" key="7">
    <source>
        <dbReference type="SAM" id="Phobius"/>
    </source>
</evidence>
<organism evidence="10 11">
    <name type="scientific">Pedobacter ginsengisoli</name>
    <dbReference type="NCBI Taxonomy" id="363852"/>
    <lineage>
        <taxon>Bacteria</taxon>
        <taxon>Pseudomonadati</taxon>
        <taxon>Bacteroidota</taxon>
        <taxon>Sphingobacteriia</taxon>
        <taxon>Sphingobacteriales</taxon>
        <taxon>Sphingobacteriaceae</taxon>
        <taxon>Pedobacter</taxon>
    </lineage>
</organism>
<dbReference type="InterPro" id="IPR003838">
    <property type="entry name" value="ABC3_permease_C"/>
</dbReference>
<dbReference type="KEGG" id="pgs:CPT03_11470"/>
<evidence type="ECO:0008006" key="12">
    <source>
        <dbReference type="Google" id="ProtNLM"/>
    </source>
</evidence>
<keyword evidence="3 7" id="KW-0812">Transmembrane</keyword>
<accession>A0A2D1U636</accession>
<proteinExistence type="inferred from homology"/>
<evidence type="ECO:0000256" key="4">
    <source>
        <dbReference type="ARBA" id="ARBA00022989"/>
    </source>
</evidence>
<name>A0A2D1U636_9SPHI</name>
<evidence type="ECO:0000256" key="3">
    <source>
        <dbReference type="ARBA" id="ARBA00022692"/>
    </source>
</evidence>
<dbReference type="InterPro" id="IPR050250">
    <property type="entry name" value="Macrolide_Exporter_MacB"/>
</dbReference>
<evidence type="ECO:0000256" key="6">
    <source>
        <dbReference type="ARBA" id="ARBA00038076"/>
    </source>
</evidence>
<gene>
    <name evidence="10" type="ORF">CPT03_11470</name>
</gene>
<feature type="domain" description="MacB-like periplasmic core" evidence="9">
    <location>
        <begin position="81"/>
        <end position="230"/>
    </location>
</feature>
<dbReference type="PANTHER" id="PTHR30572">
    <property type="entry name" value="MEMBRANE COMPONENT OF TRANSPORTER-RELATED"/>
    <property type="match status" value="1"/>
</dbReference>
<dbReference type="AlphaFoldDB" id="A0A2D1U636"/>
<evidence type="ECO:0000256" key="5">
    <source>
        <dbReference type="ARBA" id="ARBA00023136"/>
    </source>
</evidence>
<dbReference type="GO" id="GO:0005886">
    <property type="term" value="C:plasma membrane"/>
    <property type="evidence" value="ECO:0007669"/>
    <property type="project" value="UniProtKB-SubCell"/>
</dbReference>
<dbReference type="OrthoDB" id="8769057at2"/>
<feature type="transmembrane region" description="Helical" evidence="7">
    <location>
        <begin position="260"/>
        <end position="285"/>
    </location>
</feature>
<protein>
    <recommendedName>
        <fullName evidence="12">ABC transporter permease</fullName>
    </recommendedName>
</protein>
<dbReference type="InterPro" id="IPR025857">
    <property type="entry name" value="MacB_PCD"/>
</dbReference>
<comment type="subcellular location">
    <subcellularLocation>
        <location evidence="1">Cell membrane</location>
        <topology evidence="1">Multi-pass membrane protein</topology>
    </subcellularLocation>
</comment>
<keyword evidence="11" id="KW-1185">Reference proteome</keyword>
<evidence type="ECO:0000313" key="11">
    <source>
        <dbReference type="Proteomes" id="UP000223749"/>
    </source>
</evidence>
<feature type="domain" description="ABC3 transporter permease C-terminal" evidence="8">
    <location>
        <begin position="268"/>
        <end position="377"/>
    </location>
</feature>
<reference evidence="10 11" key="1">
    <citation type="submission" date="2017-10" db="EMBL/GenBank/DDBJ databases">
        <title>Whole genome of Pedobacter ginsengisoli T01R-27 isolated from tomato rhizosphere.</title>
        <authorList>
            <person name="Weon H.-Y."/>
            <person name="Lee S.A."/>
            <person name="Sang M.K."/>
            <person name="Song J."/>
        </authorList>
    </citation>
    <scope>NUCLEOTIDE SEQUENCE [LARGE SCALE GENOMIC DNA]</scope>
    <source>
        <strain evidence="10 11">T01R-27</strain>
    </source>
</reference>
<keyword evidence="4 7" id="KW-1133">Transmembrane helix</keyword>
<dbReference type="EMBL" id="CP024091">
    <property type="protein sequence ID" value="ATP57052.1"/>
    <property type="molecule type" value="Genomic_DNA"/>
</dbReference>
<dbReference type="Proteomes" id="UP000223749">
    <property type="component" value="Chromosome"/>
</dbReference>
<evidence type="ECO:0000256" key="1">
    <source>
        <dbReference type="ARBA" id="ARBA00004651"/>
    </source>
</evidence>
<evidence type="ECO:0000259" key="9">
    <source>
        <dbReference type="Pfam" id="PF12704"/>
    </source>
</evidence>
<keyword evidence="2" id="KW-1003">Cell membrane</keyword>
<keyword evidence="5 7" id="KW-0472">Membrane</keyword>
<comment type="similarity">
    <text evidence="6">Belongs to the ABC-4 integral membrane protein family.</text>
</comment>
<dbReference type="Pfam" id="PF02687">
    <property type="entry name" value="FtsX"/>
    <property type="match status" value="1"/>
</dbReference>
<feature type="transmembrane region" description="Helical" evidence="7">
    <location>
        <begin position="343"/>
        <end position="367"/>
    </location>
</feature>
<feature type="transmembrane region" description="Helical" evidence="7">
    <location>
        <begin position="313"/>
        <end position="337"/>
    </location>
</feature>
<evidence type="ECO:0000313" key="10">
    <source>
        <dbReference type="EMBL" id="ATP57052.1"/>
    </source>
</evidence>
<dbReference type="Pfam" id="PF12704">
    <property type="entry name" value="MacB_PCD"/>
    <property type="match status" value="1"/>
</dbReference>